<dbReference type="SUPFAM" id="SSF82199">
    <property type="entry name" value="SET domain"/>
    <property type="match status" value="2"/>
</dbReference>
<dbReference type="Proteomes" id="UP000195570">
    <property type="component" value="Unassembled WGS sequence"/>
</dbReference>
<reference evidence="2" key="1">
    <citation type="submission" date="2016-09" db="EMBL/GenBank/DDBJ databases">
        <authorList>
            <person name="Hebert L."/>
            <person name="Moumen B."/>
        </authorList>
    </citation>
    <scope>NUCLEOTIDE SEQUENCE [LARGE SCALE GENOMIC DNA]</scope>
    <source>
        <strain evidence="2">OVI</strain>
    </source>
</reference>
<dbReference type="Pfam" id="PF00856">
    <property type="entry name" value="SET"/>
    <property type="match status" value="1"/>
</dbReference>
<dbReference type="EMBL" id="CZPT02000167">
    <property type="protein sequence ID" value="SCU64830.1"/>
    <property type="molecule type" value="Genomic_DNA"/>
</dbReference>
<proteinExistence type="predicted"/>
<dbReference type="PANTHER" id="PTHR13271">
    <property type="entry name" value="UNCHARACTERIZED PUTATIVE METHYLTRANSFERASE"/>
    <property type="match status" value="1"/>
</dbReference>
<comment type="caution">
    <text evidence="2">The sequence shown here is derived from an EMBL/GenBank/DDBJ whole genome shotgun (WGS) entry which is preliminary data.</text>
</comment>
<feature type="domain" description="SET" evidence="1">
    <location>
        <begin position="20"/>
        <end position="326"/>
    </location>
</feature>
<dbReference type="VEuPathDB" id="TriTrypDB:TEOVI_000640400"/>
<dbReference type="PANTHER" id="PTHR13271:SF137">
    <property type="entry name" value="SET DOMAIN-CONTAINING PROTEIN"/>
    <property type="match status" value="1"/>
</dbReference>
<dbReference type="Gene3D" id="3.90.1410.10">
    <property type="entry name" value="set domain protein methyltransferase, domain 1"/>
    <property type="match status" value="1"/>
</dbReference>
<organism evidence="2 3">
    <name type="scientific">Trypanosoma equiperdum</name>
    <dbReference type="NCBI Taxonomy" id="5694"/>
    <lineage>
        <taxon>Eukaryota</taxon>
        <taxon>Discoba</taxon>
        <taxon>Euglenozoa</taxon>
        <taxon>Kinetoplastea</taxon>
        <taxon>Metakinetoplastina</taxon>
        <taxon>Trypanosomatida</taxon>
        <taxon>Trypanosomatidae</taxon>
        <taxon>Trypanosoma</taxon>
    </lineage>
</organism>
<dbReference type="InterPro" id="IPR046341">
    <property type="entry name" value="SET_dom_sf"/>
</dbReference>
<sequence length="586" mass="65278">MESVSLIQLMLQEEGAFFHPSIGVLPIHQMGGGHGVIATENLPSNTVIVKIPESSMITAQKARNHLNFWISQQKQERLGWTPFDGRSRRETSVDILGDLDQMLSPGSMIIFSLLVAAGQCGRFSNNAFHKKAGSASEVTFTVSTGGGNADLGPFFIHRWMRTWLLSLPTKYDNLLELLEHTHLDSTCVGVARSHDCEGGGACLRNFLCFERHRRKVLEERMQLEKEFNIVMSILSLHLPLVQPSGGCTMSCATPFTMQQFIWAYNTLMSRGFSYDPEVWAVIPWVDYFNHSLTNNATMRFDRCMGAYIFVTTAPVSKGDQVFLQYGSYTDAELVLWYGFITTPSLLPKFSSNDDIRSRMSLLRKVLLEHLRHEEVGNLGSERDAWLSSLNTALGHCFSPWAKADGSYPPSKKGASWLESLFTSYKDAVAGHKAFDVSGNVHTAVKAADELCRVLTRGTVVWDHRRLTEPGCTVGVWAPSNSMLSLLKYVSRVCRKFSPDTCLVPTAVLRAICWAELVCNGIVGEFDCPVDALLCPFGPKNEMVPLSEGHVGNMARQVSVDAAYLLYFLAVEATEDELRVYFLHDCV</sequence>
<gene>
    <name evidence="2" type="ORF">TEOVI_000640400</name>
</gene>
<dbReference type="GeneID" id="92380338"/>
<dbReference type="FunFam" id="3.90.1410.10:FF:000067">
    <property type="entry name" value="Uncharacterized protein"/>
    <property type="match status" value="1"/>
</dbReference>
<evidence type="ECO:0000313" key="3">
    <source>
        <dbReference type="Proteomes" id="UP000195570"/>
    </source>
</evidence>
<dbReference type="GO" id="GO:0016279">
    <property type="term" value="F:protein-lysine N-methyltransferase activity"/>
    <property type="evidence" value="ECO:0007669"/>
    <property type="project" value="TreeGrafter"/>
</dbReference>
<dbReference type="InterPro" id="IPR001214">
    <property type="entry name" value="SET_dom"/>
</dbReference>
<keyword evidence="3" id="KW-1185">Reference proteome</keyword>
<dbReference type="AlphaFoldDB" id="A0A1G4HZL8"/>
<dbReference type="CDD" id="cd10527">
    <property type="entry name" value="SET_LSMT"/>
    <property type="match status" value="1"/>
</dbReference>
<dbReference type="InterPro" id="IPR050600">
    <property type="entry name" value="SETD3_SETD6_MTase"/>
</dbReference>
<evidence type="ECO:0000313" key="2">
    <source>
        <dbReference type="EMBL" id="SCU64830.1"/>
    </source>
</evidence>
<dbReference type="PROSITE" id="PS50280">
    <property type="entry name" value="SET"/>
    <property type="match status" value="1"/>
</dbReference>
<evidence type="ECO:0000259" key="1">
    <source>
        <dbReference type="PROSITE" id="PS50280"/>
    </source>
</evidence>
<name>A0A1G4HZL8_TRYEQ</name>
<dbReference type="RefSeq" id="XP_067076526.1">
    <property type="nucleotide sequence ID" value="XM_067220425.1"/>
</dbReference>
<protein>
    <submittedName>
        <fullName evidence="2">SET domain containing protein, putative</fullName>
    </submittedName>
</protein>
<accession>A0A1G4HZL8</accession>